<evidence type="ECO:0000256" key="6">
    <source>
        <dbReference type="ARBA" id="ARBA00023242"/>
    </source>
</evidence>
<feature type="region of interest" description="Disordered" evidence="9">
    <location>
        <begin position="60"/>
        <end position="82"/>
    </location>
</feature>
<organism evidence="10 11">
    <name type="scientific">Cladorrhinum samala</name>
    <dbReference type="NCBI Taxonomy" id="585594"/>
    <lineage>
        <taxon>Eukaryota</taxon>
        <taxon>Fungi</taxon>
        <taxon>Dikarya</taxon>
        <taxon>Ascomycota</taxon>
        <taxon>Pezizomycotina</taxon>
        <taxon>Sordariomycetes</taxon>
        <taxon>Sordariomycetidae</taxon>
        <taxon>Sordariales</taxon>
        <taxon>Podosporaceae</taxon>
        <taxon>Cladorrhinum</taxon>
    </lineage>
</organism>
<comment type="subcellular location">
    <subcellularLocation>
        <location evidence="1 7">Nucleus</location>
    </subcellularLocation>
</comment>
<keyword evidence="3 7" id="KW-0805">Transcription regulation</keyword>
<comment type="function">
    <text evidence="7">Component of the Mediator complex, a coactivator involved in the regulated transcription of nearly all RNA polymerase II-dependent genes. Mediator functions as a bridge to convey information from gene-specific regulatory proteins to the basal RNA polymerase II transcription machinery. Mediator is recruited to promoters by direct interactions with regulatory proteins and serves as a scaffold for the assembly of a functional preinitiation complex with RNA polymerase II and the general transcription factors.</text>
</comment>
<dbReference type="GO" id="GO:0006357">
    <property type="term" value="P:regulation of transcription by RNA polymerase II"/>
    <property type="evidence" value="ECO:0007669"/>
    <property type="project" value="InterPro"/>
</dbReference>
<evidence type="ECO:0000313" key="11">
    <source>
        <dbReference type="Proteomes" id="UP001321749"/>
    </source>
</evidence>
<keyword evidence="5 7" id="KW-0804">Transcription</keyword>
<dbReference type="GO" id="GO:0016592">
    <property type="term" value="C:mediator complex"/>
    <property type="evidence" value="ECO:0007669"/>
    <property type="project" value="InterPro"/>
</dbReference>
<protein>
    <recommendedName>
        <fullName evidence="7">Mediator of RNA polymerase II transcription subunit 9</fullName>
    </recommendedName>
    <alternativeName>
        <fullName evidence="7">Mediator complex subunit 9</fullName>
    </alternativeName>
</protein>
<keyword evidence="11" id="KW-1185">Reference proteome</keyword>
<evidence type="ECO:0000313" key="10">
    <source>
        <dbReference type="EMBL" id="KAK4462547.1"/>
    </source>
</evidence>
<comment type="subunit">
    <text evidence="7">Component of the Mediator complex.</text>
</comment>
<evidence type="ECO:0000256" key="2">
    <source>
        <dbReference type="ARBA" id="ARBA00008089"/>
    </source>
</evidence>
<reference evidence="10" key="2">
    <citation type="submission" date="2023-06" db="EMBL/GenBank/DDBJ databases">
        <authorList>
            <consortium name="Lawrence Berkeley National Laboratory"/>
            <person name="Mondo S.J."/>
            <person name="Hensen N."/>
            <person name="Bonometti L."/>
            <person name="Westerberg I."/>
            <person name="Brannstrom I.O."/>
            <person name="Guillou S."/>
            <person name="Cros-Aarteil S."/>
            <person name="Calhoun S."/>
            <person name="Haridas S."/>
            <person name="Kuo A."/>
            <person name="Pangilinan J."/>
            <person name="Riley R."/>
            <person name="Labutti K."/>
            <person name="Andreopoulos B."/>
            <person name="Lipzen A."/>
            <person name="Chen C."/>
            <person name="Yanf M."/>
            <person name="Daum C."/>
            <person name="Ng V."/>
            <person name="Clum A."/>
            <person name="Steindorff A."/>
            <person name="Ohm R."/>
            <person name="Martin F."/>
            <person name="Silar P."/>
            <person name="Natvig D."/>
            <person name="Lalanne C."/>
            <person name="Gautier V."/>
            <person name="Ament-Velasquez S.L."/>
            <person name="Kruys A."/>
            <person name="Hutchinson M.I."/>
            <person name="Powell A.J."/>
            <person name="Barry K."/>
            <person name="Miller A.N."/>
            <person name="Grigoriev I.V."/>
            <person name="Debuchy R."/>
            <person name="Gladieux P."/>
            <person name="Thoren M.H."/>
            <person name="Johannesson H."/>
        </authorList>
    </citation>
    <scope>NUCLEOTIDE SEQUENCE</scope>
    <source>
        <strain evidence="10">PSN324</strain>
    </source>
</reference>
<dbReference type="GO" id="GO:0003712">
    <property type="term" value="F:transcription coregulator activity"/>
    <property type="evidence" value="ECO:0007669"/>
    <property type="project" value="InterPro"/>
</dbReference>
<reference evidence="10" key="1">
    <citation type="journal article" date="2023" name="Mol. Phylogenet. Evol.">
        <title>Genome-scale phylogeny and comparative genomics of the fungal order Sordariales.</title>
        <authorList>
            <person name="Hensen N."/>
            <person name="Bonometti L."/>
            <person name="Westerberg I."/>
            <person name="Brannstrom I.O."/>
            <person name="Guillou S."/>
            <person name="Cros-Aarteil S."/>
            <person name="Calhoun S."/>
            <person name="Haridas S."/>
            <person name="Kuo A."/>
            <person name="Mondo S."/>
            <person name="Pangilinan J."/>
            <person name="Riley R."/>
            <person name="LaButti K."/>
            <person name="Andreopoulos B."/>
            <person name="Lipzen A."/>
            <person name="Chen C."/>
            <person name="Yan M."/>
            <person name="Daum C."/>
            <person name="Ng V."/>
            <person name="Clum A."/>
            <person name="Steindorff A."/>
            <person name="Ohm R.A."/>
            <person name="Martin F."/>
            <person name="Silar P."/>
            <person name="Natvig D.O."/>
            <person name="Lalanne C."/>
            <person name="Gautier V."/>
            <person name="Ament-Velasquez S.L."/>
            <person name="Kruys A."/>
            <person name="Hutchinson M.I."/>
            <person name="Powell A.J."/>
            <person name="Barry K."/>
            <person name="Miller A.N."/>
            <person name="Grigoriev I.V."/>
            <person name="Debuchy R."/>
            <person name="Gladieux P."/>
            <person name="Hiltunen Thoren M."/>
            <person name="Johannesson H."/>
        </authorList>
    </citation>
    <scope>NUCLEOTIDE SEQUENCE</scope>
    <source>
        <strain evidence="10">PSN324</strain>
    </source>
</reference>
<dbReference type="Proteomes" id="UP001321749">
    <property type="component" value="Unassembled WGS sequence"/>
</dbReference>
<accession>A0AAV9HSV8</accession>
<dbReference type="AlphaFoldDB" id="A0AAV9HSV8"/>
<dbReference type="Pfam" id="PF07544">
    <property type="entry name" value="Med9"/>
    <property type="match status" value="1"/>
</dbReference>
<keyword evidence="4 7" id="KW-0010">Activator</keyword>
<evidence type="ECO:0000256" key="4">
    <source>
        <dbReference type="ARBA" id="ARBA00023159"/>
    </source>
</evidence>
<evidence type="ECO:0000256" key="7">
    <source>
        <dbReference type="RuleBase" id="RU364145"/>
    </source>
</evidence>
<comment type="similarity">
    <text evidence="2 7">Belongs to the Mediator complex subunit 9 family.</text>
</comment>
<dbReference type="InterPro" id="IPR011425">
    <property type="entry name" value="Med9"/>
</dbReference>
<gene>
    <name evidence="7" type="primary">MED9</name>
    <name evidence="10" type="ORF">QBC42DRAFT_286313</name>
</gene>
<evidence type="ECO:0000256" key="3">
    <source>
        <dbReference type="ARBA" id="ARBA00023015"/>
    </source>
</evidence>
<name>A0AAV9HSV8_9PEZI</name>
<comment type="caution">
    <text evidence="10">The sequence shown here is derived from an EMBL/GenBank/DDBJ whole genome shotgun (WGS) entry which is preliminary data.</text>
</comment>
<sequence>MTTIHNLPDGLSPDSVDTLTELTSIVVKLRAAQAAANGTSSSQTSSSVLPALGITSGATPAPGAVTGTTPLPSGAPNTGGLLSVKELPAATDNLKHKLQRARGAMRTLNDIHRANSQQEEEIKRLEERRRKQAAMLARIQDEGIQFARSAAAEHGDGDRMEE</sequence>
<proteinExistence type="inferred from homology"/>
<evidence type="ECO:0000256" key="9">
    <source>
        <dbReference type="SAM" id="MobiDB-lite"/>
    </source>
</evidence>
<keyword evidence="6 7" id="KW-0539">Nucleus</keyword>
<dbReference type="EMBL" id="MU864970">
    <property type="protein sequence ID" value="KAK4462547.1"/>
    <property type="molecule type" value="Genomic_DNA"/>
</dbReference>
<evidence type="ECO:0000256" key="8">
    <source>
        <dbReference type="SAM" id="Coils"/>
    </source>
</evidence>
<keyword evidence="8" id="KW-0175">Coiled coil</keyword>
<feature type="compositionally biased region" description="Low complexity" evidence="9">
    <location>
        <begin position="60"/>
        <end position="70"/>
    </location>
</feature>
<evidence type="ECO:0000256" key="1">
    <source>
        <dbReference type="ARBA" id="ARBA00004123"/>
    </source>
</evidence>
<evidence type="ECO:0000256" key="5">
    <source>
        <dbReference type="ARBA" id="ARBA00023163"/>
    </source>
</evidence>
<feature type="coiled-coil region" evidence="8">
    <location>
        <begin position="108"/>
        <end position="142"/>
    </location>
</feature>